<comment type="caution">
    <text evidence="1">The sequence shown here is derived from an EMBL/GenBank/DDBJ whole genome shotgun (WGS) entry which is preliminary data.</text>
</comment>
<reference evidence="1 2" key="1">
    <citation type="submission" date="2018-03" db="EMBL/GenBank/DDBJ databases">
        <title>Genomic Encyclopedia of Archaeal and Bacterial Type Strains, Phase II (KMG-II): from individual species to whole genera.</title>
        <authorList>
            <person name="Goeker M."/>
        </authorList>
    </citation>
    <scope>NUCLEOTIDE SEQUENCE [LARGE SCALE GENOMIC DNA]</scope>
    <source>
        <strain evidence="1 2">DSM 45601</strain>
    </source>
</reference>
<evidence type="ECO:0000313" key="1">
    <source>
        <dbReference type="EMBL" id="PRX97919.1"/>
    </source>
</evidence>
<keyword evidence="2" id="KW-1185">Reference proteome</keyword>
<organism evidence="1 2">
    <name type="scientific">Allonocardiopsis opalescens</name>
    <dbReference type="NCBI Taxonomy" id="1144618"/>
    <lineage>
        <taxon>Bacteria</taxon>
        <taxon>Bacillati</taxon>
        <taxon>Actinomycetota</taxon>
        <taxon>Actinomycetes</taxon>
        <taxon>Streptosporangiales</taxon>
        <taxon>Allonocardiopsis</taxon>
    </lineage>
</organism>
<dbReference type="AlphaFoldDB" id="A0A2T0Q2A8"/>
<protein>
    <submittedName>
        <fullName evidence="1">Uncharacterized protein</fullName>
    </submittedName>
</protein>
<proteinExistence type="predicted"/>
<sequence>MTAATRTYWLTEPCRIRREDNSIRIERVDEVSHHP</sequence>
<accession>A0A2T0Q2A8</accession>
<evidence type="ECO:0000313" key="2">
    <source>
        <dbReference type="Proteomes" id="UP000237846"/>
    </source>
</evidence>
<gene>
    <name evidence="1" type="ORF">CLV72_105272</name>
</gene>
<dbReference type="EMBL" id="PVZC01000005">
    <property type="protein sequence ID" value="PRX97919.1"/>
    <property type="molecule type" value="Genomic_DNA"/>
</dbReference>
<name>A0A2T0Q2A8_9ACTN</name>
<dbReference type="Proteomes" id="UP000237846">
    <property type="component" value="Unassembled WGS sequence"/>
</dbReference>